<feature type="transmembrane region" description="Helical" evidence="8">
    <location>
        <begin position="106"/>
        <end position="126"/>
    </location>
</feature>
<feature type="domain" description="Glycosyltransferase RgtA/B/C/D-like" evidence="9">
    <location>
        <begin position="117"/>
        <end position="243"/>
    </location>
</feature>
<evidence type="ECO:0000256" key="1">
    <source>
        <dbReference type="ARBA" id="ARBA00004651"/>
    </source>
</evidence>
<dbReference type="EMBL" id="ABVL01000008">
    <property type="protein sequence ID" value="EDY19291.1"/>
    <property type="molecule type" value="Genomic_DNA"/>
</dbReference>
<name>B4D251_9BACT</name>
<feature type="transmembrane region" description="Helical" evidence="8">
    <location>
        <begin position="138"/>
        <end position="156"/>
    </location>
</feature>
<feature type="transmembrane region" description="Helical" evidence="8">
    <location>
        <begin position="34"/>
        <end position="51"/>
    </location>
</feature>
<feature type="transmembrane region" description="Helical" evidence="8">
    <location>
        <begin position="340"/>
        <end position="358"/>
    </location>
</feature>
<proteinExistence type="predicted"/>
<keyword evidence="7 8" id="KW-0472">Membrane</keyword>
<keyword evidence="3" id="KW-0328">Glycosyltransferase</keyword>
<dbReference type="GO" id="GO:0016763">
    <property type="term" value="F:pentosyltransferase activity"/>
    <property type="evidence" value="ECO:0007669"/>
    <property type="project" value="TreeGrafter"/>
</dbReference>
<feature type="transmembrane region" description="Helical" evidence="8">
    <location>
        <begin position="162"/>
        <end position="180"/>
    </location>
</feature>
<dbReference type="STRING" id="497964.CfE428DRAFT_2976"/>
<feature type="transmembrane region" description="Helical" evidence="8">
    <location>
        <begin position="187"/>
        <end position="220"/>
    </location>
</feature>
<feature type="transmembrane region" description="Helical" evidence="8">
    <location>
        <begin position="370"/>
        <end position="388"/>
    </location>
</feature>
<gene>
    <name evidence="10" type="ORF">CfE428DRAFT_2976</name>
</gene>
<dbReference type="eggNOG" id="COG1807">
    <property type="taxonomic scope" value="Bacteria"/>
</dbReference>
<evidence type="ECO:0000256" key="3">
    <source>
        <dbReference type="ARBA" id="ARBA00022676"/>
    </source>
</evidence>
<keyword evidence="6 8" id="KW-1133">Transmembrane helix</keyword>
<evidence type="ECO:0000256" key="6">
    <source>
        <dbReference type="ARBA" id="ARBA00022989"/>
    </source>
</evidence>
<keyword evidence="2" id="KW-1003">Cell membrane</keyword>
<reference evidence="10 11" key="1">
    <citation type="journal article" date="2011" name="J. Bacteriol.">
        <title>Genome sequence of Chthoniobacter flavus Ellin428, an aerobic heterotrophic soil bacterium.</title>
        <authorList>
            <person name="Kant R."/>
            <person name="van Passel M.W."/>
            <person name="Palva A."/>
            <person name="Lucas S."/>
            <person name="Lapidus A."/>
            <person name="Glavina Del Rio T."/>
            <person name="Dalin E."/>
            <person name="Tice H."/>
            <person name="Bruce D."/>
            <person name="Goodwin L."/>
            <person name="Pitluck S."/>
            <person name="Larimer F.W."/>
            <person name="Land M.L."/>
            <person name="Hauser L."/>
            <person name="Sangwan P."/>
            <person name="de Vos W.M."/>
            <person name="Janssen P.H."/>
            <person name="Smidt H."/>
        </authorList>
    </citation>
    <scope>NUCLEOTIDE SEQUENCE [LARGE SCALE GENOMIC DNA]</scope>
    <source>
        <strain evidence="10 11">Ellin428</strain>
    </source>
</reference>
<evidence type="ECO:0000313" key="10">
    <source>
        <dbReference type="EMBL" id="EDY19291.1"/>
    </source>
</evidence>
<accession>B4D251</accession>
<dbReference type="GO" id="GO:0005886">
    <property type="term" value="C:plasma membrane"/>
    <property type="evidence" value="ECO:0007669"/>
    <property type="project" value="UniProtKB-SubCell"/>
</dbReference>
<dbReference type="AlphaFoldDB" id="B4D251"/>
<dbReference type="Proteomes" id="UP000005824">
    <property type="component" value="Unassembled WGS sequence"/>
</dbReference>
<dbReference type="InterPro" id="IPR038731">
    <property type="entry name" value="RgtA/B/C-like"/>
</dbReference>
<keyword evidence="11" id="KW-1185">Reference proteome</keyword>
<evidence type="ECO:0000256" key="8">
    <source>
        <dbReference type="SAM" id="Phobius"/>
    </source>
</evidence>
<evidence type="ECO:0000256" key="5">
    <source>
        <dbReference type="ARBA" id="ARBA00022692"/>
    </source>
</evidence>
<dbReference type="InterPro" id="IPR050297">
    <property type="entry name" value="LipidA_mod_glycosyltrf_83"/>
</dbReference>
<protein>
    <recommendedName>
        <fullName evidence="9">Glycosyltransferase RgtA/B/C/D-like domain-containing protein</fullName>
    </recommendedName>
</protein>
<evidence type="ECO:0000313" key="11">
    <source>
        <dbReference type="Proteomes" id="UP000005824"/>
    </source>
</evidence>
<comment type="caution">
    <text evidence="10">The sequence shown here is derived from an EMBL/GenBank/DDBJ whole genome shotgun (WGS) entry which is preliminary data.</text>
</comment>
<sequence>MSSFSRPADSLPVDSTAREAASAARSAKLTRTECLILALALILLAGLRWFSVTSHRWNSDESQHLHVVWAWTVGKLQYRDIFDNHTPLFHILNAPLLRWLGERADIVLPMRRAMMPLFAIGVWCIYRLGATLYDRRTGWFAALIGAFLPAFFYRMGEFRTDVLWTILWLATLAVGLSGRLTPGRTFAAALLLGAAFSVSMKSTLLVLCLAVAGIITWLLAGRPISKAWPAHLIAFIVGVVIVPGAIVAYFASQGALEPLYYCVIKHNTMAGNGLGKTITKQLLSQSTLWLIPTIFLTRAMLPGVRQDPERGYRRLFLFLVAGTYYSLLRGFWPVVTTQDYIPWLPLLPIFAVAGITWASDWTAARFHWKLPWLLIPTLLLLGEIVWIVREEPPFTVTEKGRIASLSTVLRLTDPGEYVFDLKGESIFRPRPTRLVFETLTRDQILTSRLVDDTIPRLIETRTAVTRPSKRMMDPTKQFLKQNYISVEGCCVLGLHLPVEQNKPLTFNLVIPERYALFSQNGPVTAMLDGQPYDGPRQLAAGKHEVTVTSPDPTGNVTLVWARALERGSAPKNNSGEAFSAD</sequence>
<evidence type="ECO:0000256" key="2">
    <source>
        <dbReference type="ARBA" id="ARBA00022475"/>
    </source>
</evidence>
<dbReference type="InParanoid" id="B4D251"/>
<feature type="transmembrane region" description="Helical" evidence="8">
    <location>
        <begin position="232"/>
        <end position="251"/>
    </location>
</feature>
<organism evidence="10 11">
    <name type="scientific">Chthoniobacter flavus Ellin428</name>
    <dbReference type="NCBI Taxonomy" id="497964"/>
    <lineage>
        <taxon>Bacteria</taxon>
        <taxon>Pseudomonadati</taxon>
        <taxon>Verrucomicrobiota</taxon>
        <taxon>Spartobacteria</taxon>
        <taxon>Chthoniobacterales</taxon>
        <taxon>Chthoniobacteraceae</taxon>
        <taxon>Chthoniobacter</taxon>
    </lineage>
</organism>
<dbReference type="RefSeq" id="WP_006980301.1">
    <property type="nucleotide sequence ID" value="NZ_ABVL01000008.1"/>
</dbReference>
<dbReference type="PANTHER" id="PTHR33908">
    <property type="entry name" value="MANNOSYLTRANSFERASE YKCB-RELATED"/>
    <property type="match status" value="1"/>
</dbReference>
<keyword evidence="4" id="KW-0808">Transferase</keyword>
<feature type="transmembrane region" description="Helical" evidence="8">
    <location>
        <begin position="315"/>
        <end position="334"/>
    </location>
</feature>
<dbReference type="GO" id="GO:0009103">
    <property type="term" value="P:lipopolysaccharide biosynthetic process"/>
    <property type="evidence" value="ECO:0007669"/>
    <property type="project" value="UniProtKB-ARBA"/>
</dbReference>
<dbReference type="Pfam" id="PF13231">
    <property type="entry name" value="PMT_2"/>
    <property type="match status" value="1"/>
</dbReference>
<evidence type="ECO:0000256" key="4">
    <source>
        <dbReference type="ARBA" id="ARBA00022679"/>
    </source>
</evidence>
<evidence type="ECO:0000259" key="9">
    <source>
        <dbReference type="Pfam" id="PF13231"/>
    </source>
</evidence>
<keyword evidence="5 8" id="KW-0812">Transmembrane</keyword>
<dbReference type="PANTHER" id="PTHR33908:SF11">
    <property type="entry name" value="MEMBRANE PROTEIN"/>
    <property type="match status" value="1"/>
</dbReference>
<comment type="subcellular location">
    <subcellularLocation>
        <location evidence="1">Cell membrane</location>
        <topology evidence="1">Multi-pass membrane protein</topology>
    </subcellularLocation>
</comment>
<evidence type="ECO:0000256" key="7">
    <source>
        <dbReference type="ARBA" id="ARBA00023136"/>
    </source>
</evidence>